<dbReference type="PROSITE" id="PS01131">
    <property type="entry name" value="RRNA_A_DIMETH"/>
    <property type="match status" value="1"/>
</dbReference>
<evidence type="ECO:0000313" key="8">
    <source>
        <dbReference type="Proteomes" id="UP001224418"/>
    </source>
</evidence>
<evidence type="ECO:0000256" key="1">
    <source>
        <dbReference type="ARBA" id="ARBA00004953"/>
    </source>
</evidence>
<dbReference type="Proteomes" id="UP001224418">
    <property type="component" value="Unassembled WGS sequence"/>
</dbReference>
<keyword evidence="8" id="KW-1185">Reference proteome</keyword>
<dbReference type="RefSeq" id="WP_307355437.1">
    <property type="nucleotide sequence ID" value="NZ_BAAACJ010000032.1"/>
</dbReference>
<dbReference type="CDD" id="cd02440">
    <property type="entry name" value="AdoMet_MTases"/>
    <property type="match status" value="1"/>
</dbReference>
<evidence type="ECO:0000256" key="4">
    <source>
        <dbReference type="ARBA" id="ARBA00022679"/>
    </source>
</evidence>
<dbReference type="Gene3D" id="3.40.50.150">
    <property type="entry name" value="Vaccinia Virus protein VP39"/>
    <property type="match status" value="1"/>
</dbReference>
<reference evidence="7 8" key="1">
    <citation type="submission" date="2023-07" db="EMBL/GenBank/DDBJ databases">
        <title>Genomic Encyclopedia of Type Strains, Phase IV (KMG-IV): sequencing the most valuable type-strain genomes for metagenomic binning, comparative biology and taxonomic classification.</title>
        <authorList>
            <person name="Goeker M."/>
        </authorList>
    </citation>
    <scope>NUCLEOTIDE SEQUENCE [LARGE SCALE GENOMIC DNA]</scope>
    <source>
        <strain evidence="7 8">DSM 1400</strain>
    </source>
</reference>
<feature type="domain" description="Methyltransferase" evidence="6">
    <location>
        <begin position="33"/>
        <end position="161"/>
    </location>
</feature>
<dbReference type="PANTHER" id="PTHR43182:SF1">
    <property type="entry name" value="COBALT-PRECORRIN-7 C(5)-METHYLTRANSFERASE"/>
    <property type="match status" value="1"/>
</dbReference>
<gene>
    <name evidence="7" type="ORF">QOZ93_001103</name>
</gene>
<dbReference type="InterPro" id="IPR020596">
    <property type="entry name" value="rRNA_Ade_Mease_Trfase_CS"/>
</dbReference>
<name>A0ABU0JQJ1_HATLI</name>
<dbReference type="InterPro" id="IPR050714">
    <property type="entry name" value="Cobalamin_biosynth_MTase"/>
</dbReference>
<dbReference type="Pfam" id="PF13847">
    <property type="entry name" value="Methyltransf_31"/>
    <property type="match status" value="1"/>
</dbReference>
<protein>
    <submittedName>
        <fullName evidence="7">Precorrin-6Y C5,15-methyltransferase (Decarboxylating) CbiT subunit</fullName>
    </submittedName>
</protein>
<dbReference type="InterPro" id="IPR029063">
    <property type="entry name" value="SAM-dependent_MTases_sf"/>
</dbReference>
<evidence type="ECO:0000313" key="7">
    <source>
        <dbReference type="EMBL" id="MDQ0479362.1"/>
    </source>
</evidence>
<dbReference type="InterPro" id="IPR014008">
    <property type="entry name" value="Cbl_synth_MTase_CbiT"/>
</dbReference>
<keyword evidence="4" id="KW-0808">Transferase</keyword>
<organism evidence="7 8">
    <name type="scientific">Hathewaya limosa</name>
    <name type="common">Clostridium limosum</name>
    <dbReference type="NCBI Taxonomy" id="1536"/>
    <lineage>
        <taxon>Bacteria</taxon>
        <taxon>Bacillati</taxon>
        <taxon>Bacillota</taxon>
        <taxon>Clostridia</taxon>
        <taxon>Eubacteriales</taxon>
        <taxon>Clostridiaceae</taxon>
        <taxon>Hathewaya</taxon>
    </lineage>
</organism>
<keyword evidence="5" id="KW-0949">S-adenosyl-L-methionine</keyword>
<dbReference type="NCBIfam" id="TIGR02469">
    <property type="entry name" value="CbiT"/>
    <property type="match status" value="1"/>
</dbReference>
<dbReference type="SUPFAM" id="SSF53335">
    <property type="entry name" value="S-adenosyl-L-methionine-dependent methyltransferases"/>
    <property type="match status" value="1"/>
</dbReference>
<keyword evidence="3" id="KW-0489">Methyltransferase</keyword>
<proteinExistence type="predicted"/>
<evidence type="ECO:0000256" key="5">
    <source>
        <dbReference type="ARBA" id="ARBA00022691"/>
    </source>
</evidence>
<dbReference type="PANTHER" id="PTHR43182">
    <property type="entry name" value="COBALT-PRECORRIN-6B C(15)-METHYLTRANSFERASE (DECARBOXYLATING)"/>
    <property type="match status" value="1"/>
</dbReference>
<comment type="caution">
    <text evidence="7">The sequence shown here is derived from an EMBL/GenBank/DDBJ whole genome shotgun (WGS) entry which is preliminary data.</text>
</comment>
<evidence type="ECO:0000256" key="2">
    <source>
        <dbReference type="ARBA" id="ARBA00022573"/>
    </source>
</evidence>
<dbReference type="EMBL" id="JAUSWN010000007">
    <property type="protein sequence ID" value="MDQ0479362.1"/>
    <property type="molecule type" value="Genomic_DNA"/>
</dbReference>
<keyword evidence="2" id="KW-0169">Cobalamin biosynthesis</keyword>
<dbReference type="InterPro" id="IPR025714">
    <property type="entry name" value="Methyltranfer_dom"/>
</dbReference>
<comment type="pathway">
    <text evidence="1">Cofactor biosynthesis; adenosylcobalamin biosynthesis.</text>
</comment>
<sequence length="186" mass="20818">MKYIRDDEFIRGDCPMTKEEIRILSIAKMELREDSNVLDVGAGTGSVTVQAAKIATKGKVIGIEKDEAALDTIYKNIEKFQAINLKVLEGNAMEHLKSMNEKFDSIFVGGSSGELEEIIEESLRLLKDEGIMVLNFITINNLYTAMKKLKDLNSKVECTQISVSKTRGQSYMLMGMNPIFILTARK</sequence>
<accession>A0ABU0JQJ1</accession>
<evidence type="ECO:0000259" key="6">
    <source>
        <dbReference type="Pfam" id="PF13847"/>
    </source>
</evidence>
<evidence type="ECO:0000256" key="3">
    <source>
        <dbReference type="ARBA" id="ARBA00022603"/>
    </source>
</evidence>